<sequence>MWLYGFARIVVGLGYRLAYRVQAEGREHIPPTGGVILCGNHINAQDPIVIGLACPRPICFMAKEELFRSQLLGFIIKGLGAFPVKRGSADRAALKHALALLEAGCCFGIFPEGTRSRTGELQKPEPGTAYIALKSGVPVIPVGISGSYRLFSPIRVRFGPPVDLDRFRGEKLNGETLEAASQAIADAIAALLDPPSGLSNAGAGPPAGRALSSL</sequence>
<evidence type="ECO:0000256" key="2">
    <source>
        <dbReference type="ARBA" id="ARBA00023315"/>
    </source>
</evidence>
<dbReference type="RefSeq" id="WP_011195798.1">
    <property type="nucleotide sequence ID" value="NZ_JACSIR010000011.1"/>
</dbReference>
<evidence type="ECO:0000256" key="1">
    <source>
        <dbReference type="ARBA" id="ARBA00022679"/>
    </source>
</evidence>
<dbReference type="SUPFAM" id="SSF69593">
    <property type="entry name" value="Glycerol-3-phosphate (1)-acyltransferase"/>
    <property type="match status" value="1"/>
</dbReference>
<keyword evidence="2 4" id="KW-0012">Acyltransferase</keyword>
<dbReference type="EMBL" id="PIUK01000001">
    <property type="protein sequence ID" value="MBY6274620.1"/>
    <property type="molecule type" value="Genomic_DNA"/>
</dbReference>
<dbReference type="AlphaFoldDB" id="A0A953HZ50"/>
<gene>
    <name evidence="4" type="ORF">CWE10_00155</name>
</gene>
<comment type="caution">
    <text evidence="4">The sequence shown here is derived from an EMBL/GenBank/DDBJ whole genome shotgun (WGS) entry which is preliminary data.</text>
</comment>
<accession>A0A953HZ50</accession>
<keyword evidence="1" id="KW-0808">Transferase</keyword>
<evidence type="ECO:0000313" key="4">
    <source>
        <dbReference type="EMBL" id="MBY6274620.1"/>
    </source>
</evidence>
<dbReference type="Pfam" id="PF01553">
    <property type="entry name" value="Acyltransferase"/>
    <property type="match status" value="1"/>
</dbReference>
<protein>
    <submittedName>
        <fullName evidence="4">1-acyl-sn-glycerol-3-phosphate acyltransferase</fullName>
    </submittedName>
</protein>
<evidence type="ECO:0000313" key="5">
    <source>
        <dbReference type="Proteomes" id="UP000732377"/>
    </source>
</evidence>
<dbReference type="SMART" id="SM00563">
    <property type="entry name" value="PlsC"/>
    <property type="match status" value="1"/>
</dbReference>
<dbReference type="PANTHER" id="PTHR10434:SF11">
    <property type="entry name" value="1-ACYL-SN-GLYCEROL-3-PHOSPHATE ACYLTRANSFERASE"/>
    <property type="match status" value="1"/>
</dbReference>
<dbReference type="CDD" id="cd07989">
    <property type="entry name" value="LPLAT_AGPAT-like"/>
    <property type="match status" value="1"/>
</dbReference>
<dbReference type="GO" id="GO:0006654">
    <property type="term" value="P:phosphatidic acid biosynthetic process"/>
    <property type="evidence" value="ECO:0007669"/>
    <property type="project" value="TreeGrafter"/>
</dbReference>
<dbReference type="Proteomes" id="UP000732377">
    <property type="component" value="Unassembled WGS sequence"/>
</dbReference>
<dbReference type="PANTHER" id="PTHR10434">
    <property type="entry name" value="1-ACYL-SN-GLYCEROL-3-PHOSPHATE ACYLTRANSFERASE"/>
    <property type="match status" value="1"/>
</dbReference>
<dbReference type="OMA" id="IICANHR"/>
<reference evidence="4" key="1">
    <citation type="submission" date="2017-11" db="EMBL/GenBank/DDBJ databases">
        <title>Three new genomes from thermophilic consortium.</title>
        <authorList>
            <person name="Quaggio R."/>
            <person name="Amgarten D."/>
            <person name="Setubal J.C."/>
        </authorList>
    </citation>
    <scope>NUCLEOTIDE SEQUENCE</scope>
    <source>
        <strain evidence="4">ZCTH01-B2</strain>
    </source>
</reference>
<dbReference type="GO" id="GO:0003841">
    <property type="term" value="F:1-acylglycerol-3-phosphate O-acyltransferase activity"/>
    <property type="evidence" value="ECO:0007669"/>
    <property type="project" value="TreeGrafter"/>
</dbReference>
<name>A0A953HZ50_SYMTR</name>
<evidence type="ECO:0000259" key="3">
    <source>
        <dbReference type="SMART" id="SM00563"/>
    </source>
</evidence>
<dbReference type="InterPro" id="IPR002123">
    <property type="entry name" value="Plipid/glycerol_acylTrfase"/>
</dbReference>
<organism evidence="4 5">
    <name type="scientific">Symbiobacterium thermophilum</name>
    <dbReference type="NCBI Taxonomy" id="2734"/>
    <lineage>
        <taxon>Bacteria</taxon>
        <taxon>Bacillati</taxon>
        <taxon>Bacillota</taxon>
        <taxon>Clostridia</taxon>
        <taxon>Eubacteriales</taxon>
        <taxon>Symbiobacteriaceae</taxon>
        <taxon>Symbiobacterium</taxon>
    </lineage>
</organism>
<feature type="domain" description="Phospholipid/glycerol acyltransferase" evidence="3">
    <location>
        <begin position="35"/>
        <end position="147"/>
    </location>
</feature>
<proteinExistence type="predicted"/>